<dbReference type="OrthoDB" id="6159439at2759"/>
<keyword evidence="2 3" id="KW-0238">DNA-binding</keyword>
<dbReference type="InterPro" id="IPR001356">
    <property type="entry name" value="HD"/>
</dbReference>
<keyword evidence="6" id="KW-1185">Reference proteome</keyword>
<dbReference type="Pfam" id="PF00046">
    <property type="entry name" value="Homeodomain"/>
    <property type="match status" value="1"/>
</dbReference>
<dbReference type="InterPro" id="IPR009057">
    <property type="entry name" value="Homeodomain-like_sf"/>
</dbReference>
<feature type="DNA-binding region" description="Homeobox" evidence="2">
    <location>
        <begin position="17"/>
        <end position="76"/>
    </location>
</feature>
<dbReference type="GO" id="GO:0005634">
    <property type="term" value="C:nucleus"/>
    <property type="evidence" value="ECO:0007669"/>
    <property type="project" value="UniProtKB-SubCell"/>
</dbReference>
<dbReference type="Gene3D" id="1.10.10.60">
    <property type="entry name" value="Homeodomain-like"/>
    <property type="match status" value="1"/>
</dbReference>
<proteinExistence type="predicted"/>
<dbReference type="PANTHER" id="PTHR36968">
    <property type="entry name" value="HOMEOBOX-DDT DOMAIN PROTEIN RLT2"/>
    <property type="match status" value="1"/>
</dbReference>
<evidence type="ECO:0000256" key="3">
    <source>
        <dbReference type="RuleBase" id="RU000682"/>
    </source>
</evidence>
<dbReference type="InterPro" id="IPR044977">
    <property type="entry name" value="RLT1-3"/>
</dbReference>
<dbReference type="CDD" id="cd00086">
    <property type="entry name" value="homeodomain"/>
    <property type="match status" value="1"/>
</dbReference>
<dbReference type="PANTHER" id="PTHR36968:SF8">
    <property type="entry name" value="HOMEOBOX-DDT DOMAIN PROTEIN RLT3 ISOFORM X1"/>
    <property type="match status" value="1"/>
</dbReference>
<keyword evidence="2 3" id="KW-0371">Homeobox</keyword>
<dbReference type="SMART" id="SM00389">
    <property type="entry name" value="HOX"/>
    <property type="match status" value="1"/>
</dbReference>
<evidence type="ECO:0000313" key="6">
    <source>
        <dbReference type="Proteomes" id="UP000541444"/>
    </source>
</evidence>
<sequence length="112" mass="13366">MFIICSGWGFMAMIEEQKHGMKRKTPLQLKALETFYSEEKYPTKGAMEDYASDLRLTYKQLRGWFIERRRKEKNEKEIMPSNSKKCSKTLYLRVKGRRKPNYLLEEIVSCSL</sequence>
<protein>
    <recommendedName>
        <fullName evidence="4">Homeobox domain-containing protein</fullName>
    </recommendedName>
</protein>
<reference evidence="5 6" key="1">
    <citation type="journal article" date="2020" name="IScience">
        <title>Genome Sequencing of the Endangered Kingdonia uniflora (Circaeasteraceae, Ranunculales) Reveals Potential Mechanisms of Evolutionary Specialization.</title>
        <authorList>
            <person name="Sun Y."/>
            <person name="Deng T."/>
            <person name="Zhang A."/>
            <person name="Moore M.J."/>
            <person name="Landis J.B."/>
            <person name="Lin N."/>
            <person name="Zhang H."/>
            <person name="Zhang X."/>
            <person name="Huang J."/>
            <person name="Zhang X."/>
            <person name="Sun H."/>
            <person name="Wang H."/>
        </authorList>
    </citation>
    <scope>NUCLEOTIDE SEQUENCE [LARGE SCALE GENOMIC DNA]</scope>
    <source>
        <strain evidence="5">TB1705</strain>
        <tissue evidence="5">Leaf</tissue>
    </source>
</reference>
<dbReference type="SUPFAM" id="SSF46689">
    <property type="entry name" value="Homeodomain-like"/>
    <property type="match status" value="1"/>
</dbReference>
<dbReference type="AlphaFoldDB" id="A0A7J7LZA7"/>
<name>A0A7J7LZA7_9MAGN</name>
<comment type="caution">
    <text evidence="5">The sequence shown here is derived from an EMBL/GenBank/DDBJ whole genome shotgun (WGS) entry which is preliminary data.</text>
</comment>
<dbReference type="PROSITE" id="PS50071">
    <property type="entry name" value="HOMEOBOX_2"/>
    <property type="match status" value="1"/>
</dbReference>
<dbReference type="Proteomes" id="UP000541444">
    <property type="component" value="Unassembled WGS sequence"/>
</dbReference>
<evidence type="ECO:0000259" key="4">
    <source>
        <dbReference type="PROSITE" id="PS50071"/>
    </source>
</evidence>
<dbReference type="GO" id="GO:0006357">
    <property type="term" value="P:regulation of transcription by RNA polymerase II"/>
    <property type="evidence" value="ECO:0007669"/>
    <property type="project" value="InterPro"/>
</dbReference>
<dbReference type="EMBL" id="JACGCM010001872">
    <property type="protein sequence ID" value="KAF6147858.1"/>
    <property type="molecule type" value="Genomic_DNA"/>
</dbReference>
<organism evidence="5 6">
    <name type="scientific">Kingdonia uniflora</name>
    <dbReference type="NCBI Taxonomy" id="39325"/>
    <lineage>
        <taxon>Eukaryota</taxon>
        <taxon>Viridiplantae</taxon>
        <taxon>Streptophyta</taxon>
        <taxon>Embryophyta</taxon>
        <taxon>Tracheophyta</taxon>
        <taxon>Spermatophyta</taxon>
        <taxon>Magnoliopsida</taxon>
        <taxon>Ranunculales</taxon>
        <taxon>Circaeasteraceae</taxon>
        <taxon>Kingdonia</taxon>
    </lineage>
</organism>
<accession>A0A7J7LZA7</accession>
<feature type="domain" description="Homeobox" evidence="4">
    <location>
        <begin position="15"/>
        <end position="75"/>
    </location>
</feature>
<comment type="subcellular location">
    <subcellularLocation>
        <location evidence="1 2 3">Nucleus</location>
    </subcellularLocation>
</comment>
<evidence type="ECO:0000256" key="1">
    <source>
        <dbReference type="ARBA" id="ARBA00004123"/>
    </source>
</evidence>
<gene>
    <name evidence="5" type="ORF">GIB67_014438</name>
</gene>
<dbReference type="GO" id="GO:0003677">
    <property type="term" value="F:DNA binding"/>
    <property type="evidence" value="ECO:0007669"/>
    <property type="project" value="UniProtKB-UniRule"/>
</dbReference>
<evidence type="ECO:0000256" key="2">
    <source>
        <dbReference type="PROSITE-ProRule" id="PRU00108"/>
    </source>
</evidence>
<keyword evidence="2 3" id="KW-0539">Nucleus</keyword>
<evidence type="ECO:0000313" key="5">
    <source>
        <dbReference type="EMBL" id="KAF6147858.1"/>
    </source>
</evidence>